<organism evidence="3 4">
    <name type="scientific">Phaeosphaeria nodorum (strain SN15 / ATCC MYA-4574 / FGSC 10173)</name>
    <name type="common">Glume blotch fungus</name>
    <name type="synonym">Parastagonospora nodorum</name>
    <dbReference type="NCBI Taxonomy" id="321614"/>
    <lineage>
        <taxon>Eukaryota</taxon>
        <taxon>Fungi</taxon>
        <taxon>Dikarya</taxon>
        <taxon>Ascomycota</taxon>
        <taxon>Pezizomycotina</taxon>
        <taxon>Dothideomycetes</taxon>
        <taxon>Pleosporomycetidae</taxon>
        <taxon>Pleosporales</taxon>
        <taxon>Pleosporineae</taxon>
        <taxon>Phaeosphaeriaceae</taxon>
        <taxon>Parastagonospora</taxon>
    </lineage>
</organism>
<keyword evidence="4" id="KW-1185">Reference proteome</keyword>
<protein>
    <recommendedName>
        <fullName evidence="2">DUF6594 domain-containing protein</fullName>
    </recommendedName>
</protein>
<dbReference type="VEuPathDB" id="FungiDB:JI435_047140"/>
<dbReference type="Proteomes" id="UP000663193">
    <property type="component" value="Chromosome 8"/>
</dbReference>
<dbReference type="AlphaFoldDB" id="A0A7U2F4R9"/>
<dbReference type="OrthoDB" id="3793504at2759"/>
<keyword evidence="1" id="KW-0472">Membrane</keyword>
<dbReference type="EMBL" id="CP069030">
    <property type="protein sequence ID" value="QRC98672.1"/>
    <property type="molecule type" value="Genomic_DNA"/>
</dbReference>
<name>A0A7U2F4R9_PHANO</name>
<dbReference type="Pfam" id="PF20237">
    <property type="entry name" value="DUF6594"/>
    <property type="match status" value="1"/>
</dbReference>
<feature type="transmembrane region" description="Helical" evidence="1">
    <location>
        <begin position="220"/>
        <end position="239"/>
    </location>
</feature>
<evidence type="ECO:0000259" key="2">
    <source>
        <dbReference type="Pfam" id="PF20237"/>
    </source>
</evidence>
<dbReference type="PANTHER" id="PTHR34502:SF4">
    <property type="entry name" value="DUF6594 DOMAIN-CONTAINING PROTEIN"/>
    <property type="match status" value="1"/>
</dbReference>
<sequence length="300" mass="34767">MSTTNARGYSSFYFHIAYNPELGNFRRFAAYWAKRVHDETAELSACIANLDREIKRFPHLDAQTVLDCPKRTFQEGCPDTQDQYKNVNSRWREYDEALMRYGEVLCMSERIMNFPTQDKFNTKKLRYWTSPHYKPLFDQDEFVPTGEPAKTYKDDPETTDTCAWRAFAHDDFLTNRFLELIPWIDEQILDRWRRLRVRGVKHGEAQLPSTLHYKKIVRTLDTLTCALASGVLVITIGVLKVVRPWSIRIILTCIFGTLFAILLKIMAGSLTRGEVFTATAAFYAVAVVFVSNTDNNYACH</sequence>
<accession>A0A7U2F4R9</accession>
<feature type="domain" description="DUF6594" evidence="2">
    <location>
        <begin position="14"/>
        <end position="287"/>
    </location>
</feature>
<keyword evidence="1" id="KW-0812">Transmembrane</keyword>
<feature type="transmembrane region" description="Helical" evidence="1">
    <location>
        <begin position="275"/>
        <end position="293"/>
    </location>
</feature>
<reference evidence="4" key="1">
    <citation type="journal article" date="2021" name="BMC Genomics">
        <title>Chromosome-level genome assembly and manually-curated proteome of model necrotroph Parastagonospora nodorum Sn15 reveals a genome-wide trove of candidate effector homologs, and redundancy of virulence-related functions within an accessory chromosome.</title>
        <authorList>
            <person name="Bertazzoni S."/>
            <person name="Jones D.A.B."/>
            <person name="Phan H.T."/>
            <person name="Tan K.-C."/>
            <person name="Hane J.K."/>
        </authorList>
    </citation>
    <scope>NUCLEOTIDE SEQUENCE [LARGE SCALE GENOMIC DNA]</scope>
    <source>
        <strain evidence="4">SN15 / ATCC MYA-4574 / FGSC 10173)</strain>
    </source>
</reference>
<dbReference type="InterPro" id="IPR046529">
    <property type="entry name" value="DUF6594"/>
</dbReference>
<evidence type="ECO:0000256" key="1">
    <source>
        <dbReference type="SAM" id="Phobius"/>
    </source>
</evidence>
<dbReference type="PANTHER" id="PTHR34502">
    <property type="entry name" value="DUF6594 DOMAIN-CONTAINING PROTEIN-RELATED"/>
    <property type="match status" value="1"/>
</dbReference>
<feature type="transmembrane region" description="Helical" evidence="1">
    <location>
        <begin position="245"/>
        <end position="263"/>
    </location>
</feature>
<dbReference type="KEGG" id="pno:SNOG_04714"/>
<evidence type="ECO:0000313" key="4">
    <source>
        <dbReference type="Proteomes" id="UP000663193"/>
    </source>
</evidence>
<keyword evidence="1" id="KW-1133">Transmembrane helix</keyword>
<dbReference type="RefSeq" id="XP_001795126.1">
    <property type="nucleotide sequence ID" value="XM_001795074.1"/>
</dbReference>
<gene>
    <name evidence="3" type="ORF">JI435_047140</name>
</gene>
<evidence type="ECO:0000313" key="3">
    <source>
        <dbReference type="EMBL" id="QRC98672.1"/>
    </source>
</evidence>
<proteinExistence type="predicted"/>